<evidence type="ECO:0000256" key="1">
    <source>
        <dbReference type="SAM" id="MobiDB-lite"/>
    </source>
</evidence>
<accession>A0A6S6YI90</accession>
<organism evidence="2 3">
    <name type="scientific">Achromobacter pestifer</name>
    <dbReference type="NCBI Taxonomy" id="1353889"/>
    <lineage>
        <taxon>Bacteria</taxon>
        <taxon>Pseudomonadati</taxon>
        <taxon>Pseudomonadota</taxon>
        <taxon>Betaproteobacteria</taxon>
        <taxon>Burkholderiales</taxon>
        <taxon>Alcaligenaceae</taxon>
        <taxon>Achromobacter</taxon>
    </lineage>
</organism>
<evidence type="ECO:0000313" key="2">
    <source>
        <dbReference type="EMBL" id="CAB3624678.1"/>
    </source>
</evidence>
<sequence length="66" mass="7036">MKVIATAVGYAGKDGHQLRQPGDVFEVPDGSKATWFNPVDDDAGGQESHPRGNQRGRGRQADSDLA</sequence>
<keyword evidence="3" id="KW-1185">Reference proteome</keyword>
<evidence type="ECO:0000313" key="3">
    <source>
        <dbReference type="Proteomes" id="UP000494108"/>
    </source>
</evidence>
<feature type="region of interest" description="Disordered" evidence="1">
    <location>
        <begin position="29"/>
        <end position="66"/>
    </location>
</feature>
<dbReference type="Proteomes" id="UP000494108">
    <property type="component" value="Unassembled WGS sequence"/>
</dbReference>
<dbReference type="RefSeq" id="WP_175172422.1">
    <property type="nucleotide sequence ID" value="NZ_CADIJX010000001.1"/>
</dbReference>
<gene>
    <name evidence="2" type="ORF">LMG3431_00051</name>
</gene>
<dbReference type="EMBL" id="CADIJX010000001">
    <property type="protein sequence ID" value="CAB3624678.1"/>
    <property type="molecule type" value="Genomic_DNA"/>
</dbReference>
<proteinExistence type="predicted"/>
<dbReference type="AlphaFoldDB" id="A0A6S6YI90"/>
<name>A0A6S6YI90_9BURK</name>
<reference evidence="2 3" key="1">
    <citation type="submission" date="2020-04" db="EMBL/GenBank/DDBJ databases">
        <authorList>
            <person name="De Canck E."/>
        </authorList>
    </citation>
    <scope>NUCLEOTIDE SEQUENCE [LARGE SCALE GENOMIC DNA]</scope>
    <source>
        <strain evidence="2 3">LMG 3431</strain>
    </source>
</reference>
<protein>
    <submittedName>
        <fullName evidence="2">Uncharacterized protein</fullName>
    </submittedName>
</protein>